<keyword evidence="8 10" id="KW-0239">DNA-directed DNA polymerase</keyword>
<dbReference type="Proteomes" id="UP000232693">
    <property type="component" value="Chromosome"/>
</dbReference>
<dbReference type="Pfam" id="PF02768">
    <property type="entry name" value="DNA_pol3_beta_3"/>
    <property type="match status" value="1"/>
</dbReference>
<comment type="subunit">
    <text evidence="10">Forms a ring-shaped head-to-tail homodimer around DNA.</text>
</comment>
<dbReference type="InterPro" id="IPR001001">
    <property type="entry name" value="DNA_polIII_beta"/>
</dbReference>
<dbReference type="GO" id="GO:0008408">
    <property type="term" value="F:3'-5' exonuclease activity"/>
    <property type="evidence" value="ECO:0007669"/>
    <property type="project" value="InterPro"/>
</dbReference>
<dbReference type="RefSeq" id="WP_106645626.1">
    <property type="nucleotide sequence ID" value="NZ_BMGO01000001.1"/>
</dbReference>
<comment type="similarity">
    <text evidence="2 10">Belongs to the beta sliding clamp family.</text>
</comment>
<comment type="function">
    <text evidence="10">Confers DNA tethering and processivity to DNA polymerases and other proteins. Acts as a clamp, forming a ring around DNA (a reaction catalyzed by the clamp-loading complex) which diffuses in an ATP-independent manner freely and bidirectionally along dsDNA. Initially characterized for its ability to contact the catalytic subunit of DNA polymerase III (Pol III), a complex, multichain enzyme responsible for most of the replicative synthesis in bacteria; Pol III exhibits 3'-5' exonuclease proofreading activity. The beta chain is required for initiation of replication as well as for processivity of DNA replication.</text>
</comment>
<evidence type="ECO:0000256" key="8">
    <source>
        <dbReference type="ARBA" id="ARBA00022932"/>
    </source>
</evidence>
<dbReference type="Pfam" id="PF02767">
    <property type="entry name" value="DNA_pol3_beta_2"/>
    <property type="match status" value="1"/>
</dbReference>
<keyword evidence="4 10" id="KW-0963">Cytoplasm</keyword>
<evidence type="ECO:0000256" key="4">
    <source>
        <dbReference type="ARBA" id="ARBA00022490"/>
    </source>
</evidence>
<keyword evidence="6 10" id="KW-0548">Nucleotidyltransferase</keyword>
<evidence type="ECO:0000256" key="1">
    <source>
        <dbReference type="ARBA" id="ARBA00004496"/>
    </source>
</evidence>
<dbReference type="GO" id="GO:0003677">
    <property type="term" value="F:DNA binding"/>
    <property type="evidence" value="ECO:0007669"/>
    <property type="project" value="UniProtKB-UniRule"/>
</dbReference>
<dbReference type="NCBIfam" id="TIGR00663">
    <property type="entry name" value="dnan"/>
    <property type="match status" value="1"/>
</dbReference>
<dbReference type="PIRSF" id="PIRSF000804">
    <property type="entry name" value="DNA_pol_III_b"/>
    <property type="match status" value="1"/>
</dbReference>
<dbReference type="EMBL" id="CP025120">
    <property type="protein sequence ID" value="AUD77702.1"/>
    <property type="molecule type" value="Genomic_DNA"/>
</dbReference>
<evidence type="ECO:0000313" key="12">
    <source>
        <dbReference type="Proteomes" id="UP000232693"/>
    </source>
</evidence>
<dbReference type="SUPFAM" id="SSF55979">
    <property type="entry name" value="DNA clamp"/>
    <property type="match status" value="3"/>
</dbReference>
<dbReference type="CDD" id="cd00140">
    <property type="entry name" value="beta_clamp"/>
    <property type="match status" value="1"/>
</dbReference>
<dbReference type="InterPro" id="IPR046938">
    <property type="entry name" value="DNA_clamp_sf"/>
</dbReference>
<dbReference type="GO" id="GO:0005737">
    <property type="term" value="C:cytoplasm"/>
    <property type="evidence" value="ECO:0007669"/>
    <property type="project" value="UniProtKB-SubCell"/>
</dbReference>
<dbReference type="GO" id="GO:0009360">
    <property type="term" value="C:DNA polymerase III complex"/>
    <property type="evidence" value="ECO:0007669"/>
    <property type="project" value="InterPro"/>
</dbReference>
<dbReference type="KEGG" id="kpd:CW740_00010"/>
<dbReference type="Gene3D" id="3.70.10.10">
    <property type="match status" value="1"/>
</dbReference>
<name>A0A2K9AJ92_9GAMM</name>
<dbReference type="Gene3D" id="3.10.150.10">
    <property type="entry name" value="DNA Polymerase III, subunit A, domain 2"/>
    <property type="match status" value="1"/>
</dbReference>
<dbReference type="InterPro" id="IPR022635">
    <property type="entry name" value="DNA_polIII_beta_C"/>
</dbReference>
<dbReference type="SMART" id="SM00480">
    <property type="entry name" value="POL3Bc"/>
    <property type="match status" value="1"/>
</dbReference>
<dbReference type="OrthoDB" id="8421503at2"/>
<evidence type="ECO:0000256" key="6">
    <source>
        <dbReference type="ARBA" id="ARBA00022695"/>
    </source>
</evidence>
<gene>
    <name evidence="11" type="ORF">CW740_00010</name>
</gene>
<reference evidence="11 12" key="1">
    <citation type="submission" date="2017-12" db="EMBL/GenBank/DDBJ databases">
        <title>Kangiella profundi FT102 completed genome.</title>
        <authorList>
            <person name="Xu J."/>
            <person name="Wang J."/>
            <person name="Lu Y."/>
        </authorList>
    </citation>
    <scope>NUCLEOTIDE SEQUENCE [LARGE SCALE GENOMIC DNA]</scope>
    <source>
        <strain evidence="11 12">FT102</strain>
    </source>
</reference>
<evidence type="ECO:0000256" key="9">
    <source>
        <dbReference type="ARBA" id="ARBA00023125"/>
    </source>
</evidence>
<organism evidence="11 12">
    <name type="scientific">Kangiella profundi</name>
    <dbReference type="NCBI Taxonomy" id="1561924"/>
    <lineage>
        <taxon>Bacteria</taxon>
        <taxon>Pseudomonadati</taxon>
        <taxon>Pseudomonadota</taxon>
        <taxon>Gammaproteobacteria</taxon>
        <taxon>Kangiellales</taxon>
        <taxon>Kangiellaceae</taxon>
        <taxon>Kangiella</taxon>
    </lineage>
</organism>
<proteinExistence type="inferred from homology"/>
<evidence type="ECO:0000256" key="7">
    <source>
        <dbReference type="ARBA" id="ARBA00022705"/>
    </source>
</evidence>
<dbReference type="InterPro" id="IPR022634">
    <property type="entry name" value="DNA_polIII_beta_N"/>
</dbReference>
<dbReference type="AlphaFoldDB" id="A0A2K9AJ92"/>
<evidence type="ECO:0000256" key="5">
    <source>
        <dbReference type="ARBA" id="ARBA00022679"/>
    </source>
</evidence>
<evidence type="ECO:0000313" key="11">
    <source>
        <dbReference type="EMBL" id="AUD77702.1"/>
    </source>
</evidence>
<dbReference type="InterPro" id="IPR022637">
    <property type="entry name" value="DNA_polIII_beta_cen"/>
</dbReference>
<keyword evidence="9" id="KW-0238">DNA-binding</keyword>
<comment type="subcellular location">
    <subcellularLocation>
        <location evidence="1 10">Cytoplasm</location>
    </subcellularLocation>
</comment>
<dbReference type="Pfam" id="PF00712">
    <property type="entry name" value="DNA_pol3_beta"/>
    <property type="match status" value="1"/>
</dbReference>
<evidence type="ECO:0000256" key="10">
    <source>
        <dbReference type="PIRNR" id="PIRNR000804"/>
    </source>
</evidence>
<accession>A0A2K9AJ92</accession>
<keyword evidence="7 10" id="KW-0235">DNA replication</keyword>
<evidence type="ECO:0000256" key="2">
    <source>
        <dbReference type="ARBA" id="ARBA00010752"/>
    </source>
</evidence>
<dbReference type="GO" id="GO:0003887">
    <property type="term" value="F:DNA-directed DNA polymerase activity"/>
    <property type="evidence" value="ECO:0007669"/>
    <property type="project" value="UniProtKB-UniRule"/>
</dbReference>
<protein>
    <recommendedName>
        <fullName evidence="3 10">Beta sliding clamp</fullName>
    </recommendedName>
</protein>
<dbReference type="PANTHER" id="PTHR30478">
    <property type="entry name" value="DNA POLYMERASE III SUBUNIT BETA"/>
    <property type="match status" value="1"/>
</dbReference>
<dbReference type="FunFam" id="3.10.150.10:FF:000001">
    <property type="entry name" value="Beta sliding clamp"/>
    <property type="match status" value="1"/>
</dbReference>
<dbReference type="GO" id="GO:0006271">
    <property type="term" value="P:DNA strand elongation involved in DNA replication"/>
    <property type="evidence" value="ECO:0007669"/>
    <property type="project" value="TreeGrafter"/>
</dbReference>
<keyword evidence="5 10" id="KW-0808">Transferase</keyword>
<sequence>MRFTISRDQLLAPLQLVSGAVEKRQTLPVLSNVLMVVDDSKLSLTATDLEVELKAQVELEGEFEPGEITVPARKLLDIVRSLGDGENVKVEQSETRLKLITPSSRFSLSTMSANEFPNLDETASLASLELTQEVLKTLIEKTQFAMAQQDVRYYLNGMLFEFDNDRLTTVATDGHRLALSRAKVLIDTEDKISAIIPRKGVTELARLLEHSEEKVTLNLGSNHIKVIGADYSFTSKLVDGRFPEYDKVLPRNGDKVVIADRELFKESLSRASILCNEKFRGVRFMLSNEQVRLHANNPEQEEAEVEFGVEYQGSDLEIGFNVSYMIDVMNTIKTQQVKLTFIDANSSTLIEEVDGGESLYVVMPMRL</sequence>
<dbReference type="PANTHER" id="PTHR30478:SF0">
    <property type="entry name" value="BETA SLIDING CLAMP"/>
    <property type="match status" value="1"/>
</dbReference>
<dbReference type="GO" id="GO:0042802">
    <property type="term" value="F:identical protein binding"/>
    <property type="evidence" value="ECO:0007669"/>
    <property type="project" value="UniProtKB-ARBA"/>
</dbReference>
<evidence type="ECO:0000256" key="3">
    <source>
        <dbReference type="ARBA" id="ARBA00021035"/>
    </source>
</evidence>
<keyword evidence="12" id="KW-1185">Reference proteome</keyword>